<keyword evidence="2" id="KW-1185">Reference proteome</keyword>
<comment type="caution">
    <text evidence="1">The sequence shown here is derived from an EMBL/GenBank/DDBJ whole genome shotgun (WGS) entry which is preliminary data.</text>
</comment>
<protein>
    <submittedName>
        <fullName evidence="1">Uncharacterized protein</fullName>
    </submittedName>
</protein>
<gene>
    <name evidence="1" type="ORF">TNIN_438901</name>
</gene>
<reference evidence="1" key="1">
    <citation type="submission" date="2020-08" db="EMBL/GenBank/DDBJ databases">
        <title>Multicomponent nature underlies the extraordinary mechanical properties of spider dragline silk.</title>
        <authorList>
            <person name="Kono N."/>
            <person name="Nakamura H."/>
            <person name="Mori M."/>
            <person name="Yoshida Y."/>
            <person name="Ohtoshi R."/>
            <person name="Malay A.D."/>
            <person name="Moran D.A.P."/>
            <person name="Tomita M."/>
            <person name="Numata K."/>
            <person name="Arakawa K."/>
        </authorList>
    </citation>
    <scope>NUCLEOTIDE SEQUENCE</scope>
</reference>
<dbReference type="Proteomes" id="UP000886998">
    <property type="component" value="Unassembled WGS sequence"/>
</dbReference>
<evidence type="ECO:0000313" key="1">
    <source>
        <dbReference type="EMBL" id="GFY61637.1"/>
    </source>
</evidence>
<organism evidence="1 2">
    <name type="scientific">Trichonephila inaurata madagascariensis</name>
    <dbReference type="NCBI Taxonomy" id="2747483"/>
    <lineage>
        <taxon>Eukaryota</taxon>
        <taxon>Metazoa</taxon>
        <taxon>Ecdysozoa</taxon>
        <taxon>Arthropoda</taxon>
        <taxon>Chelicerata</taxon>
        <taxon>Arachnida</taxon>
        <taxon>Araneae</taxon>
        <taxon>Araneomorphae</taxon>
        <taxon>Entelegynae</taxon>
        <taxon>Araneoidea</taxon>
        <taxon>Nephilidae</taxon>
        <taxon>Trichonephila</taxon>
        <taxon>Trichonephila inaurata</taxon>
    </lineage>
</organism>
<proteinExistence type="predicted"/>
<accession>A0A8X6XZK6</accession>
<dbReference type="EMBL" id="BMAV01013750">
    <property type="protein sequence ID" value="GFY61637.1"/>
    <property type="molecule type" value="Genomic_DNA"/>
</dbReference>
<dbReference type="AlphaFoldDB" id="A0A8X6XZK6"/>
<name>A0A8X6XZK6_9ARAC</name>
<sequence>MMRVCKGHPISARSIRRNPFIEGRSAKSWNWENQSAVALHLLENSVVRGIQLVGWLPLVLRKTSSFYSHSYYRPSEQSQGSLATTASVSHPYEMSPSAWSLHRLKLEWCVDGTG</sequence>
<evidence type="ECO:0000313" key="2">
    <source>
        <dbReference type="Proteomes" id="UP000886998"/>
    </source>
</evidence>